<protein>
    <submittedName>
        <fullName evidence="1">Uncharacterized protein</fullName>
    </submittedName>
</protein>
<gene>
    <name evidence="1" type="ORF">NQ176_g7216</name>
</gene>
<sequence>MSSFSVFMAPMTGLMVSSYLLVGRGKVNTDDLFRGDSNSIYWFTAGFNWRAPIAWIVGFLPVMPGLVAAVNPSIVVPDNMTKVYDLSYIYGFFSSGLVYAFLHKAFPARNLDAFVSNDVTAKELQAESRWKWDDLHYKPGIIDAAAVKDGDDADEGTKLDTAVKILPY</sequence>
<evidence type="ECO:0000313" key="1">
    <source>
        <dbReference type="EMBL" id="KAJ2972337.1"/>
    </source>
</evidence>
<name>A0ACC1MZC9_9HYPO</name>
<organism evidence="1 2">
    <name type="scientific">Zarea fungicola</name>
    <dbReference type="NCBI Taxonomy" id="93591"/>
    <lineage>
        <taxon>Eukaryota</taxon>
        <taxon>Fungi</taxon>
        <taxon>Dikarya</taxon>
        <taxon>Ascomycota</taxon>
        <taxon>Pezizomycotina</taxon>
        <taxon>Sordariomycetes</taxon>
        <taxon>Hypocreomycetidae</taxon>
        <taxon>Hypocreales</taxon>
        <taxon>Cordycipitaceae</taxon>
        <taxon>Zarea</taxon>
    </lineage>
</organism>
<keyword evidence="2" id="KW-1185">Reference proteome</keyword>
<dbReference type="Proteomes" id="UP001143910">
    <property type="component" value="Unassembled WGS sequence"/>
</dbReference>
<reference evidence="1" key="1">
    <citation type="submission" date="2022-08" db="EMBL/GenBank/DDBJ databases">
        <title>Genome Sequence of Lecanicillium fungicola.</title>
        <authorList>
            <person name="Buettner E."/>
        </authorList>
    </citation>
    <scope>NUCLEOTIDE SEQUENCE</scope>
    <source>
        <strain evidence="1">Babe33</strain>
    </source>
</reference>
<accession>A0ACC1MZC9</accession>
<dbReference type="EMBL" id="JANJQO010001169">
    <property type="protein sequence ID" value="KAJ2972337.1"/>
    <property type="molecule type" value="Genomic_DNA"/>
</dbReference>
<evidence type="ECO:0000313" key="2">
    <source>
        <dbReference type="Proteomes" id="UP001143910"/>
    </source>
</evidence>
<comment type="caution">
    <text evidence="1">The sequence shown here is derived from an EMBL/GenBank/DDBJ whole genome shotgun (WGS) entry which is preliminary data.</text>
</comment>
<proteinExistence type="predicted"/>